<evidence type="ECO:0000313" key="10">
    <source>
        <dbReference type="Proteomes" id="UP001144313"/>
    </source>
</evidence>
<accession>A0A9W6G780</accession>
<evidence type="ECO:0000256" key="1">
    <source>
        <dbReference type="ARBA" id="ARBA00004651"/>
    </source>
</evidence>
<dbReference type="RefSeq" id="WP_270114295.1">
    <property type="nucleotide sequence ID" value="NZ_BAAAOL010000006.1"/>
</dbReference>
<dbReference type="PANTHER" id="PTHR43266:SF2">
    <property type="entry name" value="MAJOR FACILITATOR SUPERFAMILY (MFS) PROFILE DOMAIN-CONTAINING PROTEIN"/>
    <property type="match status" value="1"/>
</dbReference>
<feature type="transmembrane region" description="Helical" evidence="8">
    <location>
        <begin position="156"/>
        <end position="184"/>
    </location>
</feature>
<evidence type="ECO:0000256" key="3">
    <source>
        <dbReference type="ARBA" id="ARBA00022475"/>
    </source>
</evidence>
<evidence type="ECO:0000256" key="2">
    <source>
        <dbReference type="ARBA" id="ARBA00022448"/>
    </source>
</evidence>
<dbReference type="EMBL" id="BSDT01000001">
    <property type="protein sequence ID" value="GLI42440.1"/>
    <property type="molecule type" value="Genomic_DNA"/>
</dbReference>
<dbReference type="CDD" id="cd06173">
    <property type="entry name" value="MFS_MefA_like"/>
    <property type="match status" value="1"/>
</dbReference>
<comment type="subcellular location">
    <subcellularLocation>
        <location evidence="1">Cell membrane</location>
        <topology evidence="1">Multi-pass membrane protein</topology>
    </subcellularLocation>
</comment>
<dbReference type="InterPro" id="IPR036259">
    <property type="entry name" value="MFS_trans_sf"/>
</dbReference>
<gene>
    <name evidence="9" type="ORF">GALLR39Z86_22900</name>
</gene>
<dbReference type="Gene3D" id="1.20.1250.20">
    <property type="entry name" value="MFS general substrate transporter like domains"/>
    <property type="match status" value="1"/>
</dbReference>
<evidence type="ECO:0000313" key="9">
    <source>
        <dbReference type="EMBL" id="GLI42440.1"/>
    </source>
</evidence>
<keyword evidence="4 8" id="KW-0812">Transmembrane</keyword>
<evidence type="ECO:0000256" key="4">
    <source>
        <dbReference type="ARBA" id="ARBA00022692"/>
    </source>
</evidence>
<sequence>MSNQNPPPAPAGPADDAPESDRKPSFSQVFGDREAAGFLLAFCLSNAGAMLNRVAVTFLVWQQTESSALAAASFAISFAPYLGLAQVLGAFVDRYSYRNVMVVCDVLRAALISLLLIPGLPIGVMIAIVFAVAAVQPAYNAARVATLAQILTGDALSVAIALTFSAAATAQIVGYLAGGLLAAIDPYTALAVNAALFVVSAIAISVLVQYRPSVNKREERRHVLTETADGLRMLRDNKVLRTVSFGIWGLFALTAVPEGVAVLWSVHLHGDSKTQGLIMAVDAAAAVAATLLFTRFVRPSVRDKLIRPLAFIGPIVLTMALFDPPLAGVLLIAVGAGAANMIMAPMNATLAQCIPDGWRGRVVAAANSGLQLSQGIAIAGIGLIVEFGASLPYVVGAWGLIGFLIQYLVTRNWPAPEEIEAAKAAAAPPPATAP</sequence>
<feature type="transmembrane region" description="Helical" evidence="8">
    <location>
        <begin position="305"/>
        <end position="322"/>
    </location>
</feature>
<feature type="transmembrane region" description="Helical" evidence="8">
    <location>
        <begin position="242"/>
        <end position="264"/>
    </location>
</feature>
<feature type="transmembrane region" description="Helical" evidence="8">
    <location>
        <begin position="111"/>
        <end position="135"/>
    </location>
</feature>
<keyword evidence="6 8" id="KW-0472">Membrane</keyword>
<feature type="transmembrane region" description="Helical" evidence="8">
    <location>
        <begin position="190"/>
        <end position="210"/>
    </location>
</feature>
<protein>
    <recommendedName>
        <fullName evidence="11">MFS family arabinose efflux permease</fullName>
    </recommendedName>
</protein>
<evidence type="ECO:0008006" key="11">
    <source>
        <dbReference type="Google" id="ProtNLM"/>
    </source>
</evidence>
<name>A0A9W6G780_9ACTN</name>
<dbReference type="PANTHER" id="PTHR43266">
    <property type="entry name" value="MACROLIDE-EFFLUX PROTEIN"/>
    <property type="match status" value="1"/>
</dbReference>
<evidence type="ECO:0000256" key="7">
    <source>
        <dbReference type="SAM" id="MobiDB-lite"/>
    </source>
</evidence>
<organism evidence="9 10">
    <name type="scientific">Glycomyces algeriensis</name>
    <dbReference type="NCBI Taxonomy" id="256037"/>
    <lineage>
        <taxon>Bacteria</taxon>
        <taxon>Bacillati</taxon>
        <taxon>Actinomycetota</taxon>
        <taxon>Actinomycetes</taxon>
        <taxon>Glycomycetales</taxon>
        <taxon>Glycomycetaceae</taxon>
        <taxon>Glycomyces</taxon>
    </lineage>
</organism>
<feature type="transmembrane region" description="Helical" evidence="8">
    <location>
        <begin position="276"/>
        <end position="293"/>
    </location>
</feature>
<dbReference type="Proteomes" id="UP001144313">
    <property type="component" value="Unassembled WGS sequence"/>
</dbReference>
<evidence type="ECO:0000256" key="5">
    <source>
        <dbReference type="ARBA" id="ARBA00022989"/>
    </source>
</evidence>
<keyword evidence="5 8" id="KW-1133">Transmembrane helix</keyword>
<keyword evidence="3" id="KW-1003">Cell membrane</keyword>
<dbReference type="GO" id="GO:0005886">
    <property type="term" value="C:plasma membrane"/>
    <property type="evidence" value="ECO:0007669"/>
    <property type="project" value="UniProtKB-SubCell"/>
</dbReference>
<proteinExistence type="predicted"/>
<dbReference type="GO" id="GO:0022857">
    <property type="term" value="F:transmembrane transporter activity"/>
    <property type="evidence" value="ECO:0007669"/>
    <property type="project" value="InterPro"/>
</dbReference>
<feature type="region of interest" description="Disordered" evidence="7">
    <location>
        <begin position="1"/>
        <end position="26"/>
    </location>
</feature>
<keyword evidence="2" id="KW-0813">Transport</keyword>
<evidence type="ECO:0000256" key="8">
    <source>
        <dbReference type="SAM" id="Phobius"/>
    </source>
</evidence>
<feature type="compositionally biased region" description="Pro residues" evidence="7">
    <location>
        <begin position="1"/>
        <end position="11"/>
    </location>
</feature>
<reference evidence="9" key="1">
    <citation type="submission" date="2022-12" db="EMBL/GenBank/DDBJ databases">
        <title>Reference genome sequencing for broad-spectrum identification of bacterial and archaeal isolates by mass spectrometry.</title>
        <authorList>
            <person name="Sekiguchi Y."/>
            <person name="Tourlousse D.M."/>
        </authorList>
    </citation>
    <scope>NUCLEOTIDE SEQUENCE</scope>
    <source>
        <strain evidence="9">LLR39Z86</strain>
    </source>
</reference>
<dbReference type="AlphaFoldDB" id="A0A9W6G780"/>
<feature type="transmembrane region" description="Helical" evidence="8">
    <location>
        <begin position="35"/>
        <end position="61"/>
    </location>
</feature>
<dbReference type="SUPFAM" id="SSF103473">
    <property type="entry name" value="MFS general substrate transporter"/>
    <property type="match status" value="1"/>
</dbReference>
<feature type="transmembrane region" description="Helical" evidence="8">
    <location>
        <begin position="391"/>
        <end position="409"/>
    </location>
</feature>
<dbReference type="InterPro" id="IPR011701">
    <property type="entry name" value="MFS"/>
</dbReference>
<feature type="transmembrane region" description="Helical" evidence="8">
    <location>
        <begin position="68"/>
        <end position="91"/>
    </location>
</feature>
<keyword evidence="10" id="KW-1185">Reference proteome</keyword>
<comment type="caution">
    <text evidence="9">The sequence shown here is derived from an EMBL/GenBank/DDBJ whole genome shotgun (WGS) entry which is preliminary data.</text>
</comment>
<dbReference type="Pfam" id="PF07690">
    <property type="entry name" value="MFS_1"/>
    <property type="match status" value="1"/>
</dbReference>
<evidence type="ECO:0000256" key="6">
    <source>
        <dbReference type="ARBA" id="ARBA00023136"/>
    </source>
</evidence>